<dbReference type="Proteomes" id="UP001163321">
    <property type="component" value="Chromosome 11"/>
</dbReference>
<name>A0ACC0WLN9_9STRA</name>
<keyword evidence="2" id="KW-1185">Reference proteome</keyword>
<gene>
    <name evidence="1" type="ORF">PsorP6_017280</name>
</gene>
<dbReference type="EMBL" id="CM047590">
    <property type="protein sequence ID" value="KAI9919764.1"/>
    <property type="molecule type" value="Genomic_DNA"/>
</dbReference>
<protein>
    <submittedName>
        <fullName evidence="1">Uncharacterized protein</fullName>
    </submittedName>
</protein>
<evidence type="ECO:0000313" key="1">
    <source>
        <dbReference type="EMBL" id="KAI9919764.1"/>
    </source>
</evidence>
<reference evidence="1 2" key="1">
    <citation type="journal article" date="2022" name="bioRxiv">
        <title>The genome of the oomycete Peronosclerospora sorghi, a cosmopolitan pathogen of maize and sorghum, is inflated with dispersed pseudogenes.</title>
        <authorList>
            <person name="Fletcher K."/>
            <person name="Martin F."/>
            <person name="Isakeit T."/>
            <person name="Cavanaugh K."/>
            <person name="Magill C."/>
            <person name="Michelmore R."/>
        </authorList>
    </citation>
    <scope>NUCLEOTIDE SEQUENCE [LARGE SCALE GENOMIC DNA]</scope>
    <source>
        <strain evidence="1">P6</strain>
    </source>
</reference>
<evidence type="ECO:0000313" key="2">
    <source>
        <dbReference type="Proteomes" id="UP001163321"/>
    </source>
</evidence>
<sequence>MGMSTVHEGALPATAKACQLEVLRLDLERLVSTMPFVHEYRDRWRTKLGDDDPSEVEPSSVEPYQEVSRDTARVFKAICARTREKWSLVQEQRDVVGLCRALGEETRQKIMLDYRPVTLCTLPLAGATPNLRAVLMQCVDITFSGGLISTRGLGSSLRMRTVAKCSTS</sequence>
<comment type="caution">
    <text evidence="1">The sequence shown here is derived from an EMBL/GenBank/DDBJ whole genome shotgun (WGS) entry which is preliminary data.</text>
</comment>
<proteinExistence type="predicted"/>
<organism evidence="1 2">
    <name type="scientific">Peronosclerospora sorghi</name>
    <dbReference type="NCBI Taxonomy" id="230839"/>
    <lineage>
        <taxon>Eukaryota</taxon>
        <taxon>Sar</taxon>
        <taxon>Stramenopiles</taxon>
        <taxon>Oomycota</taxon>
        <taxon>Peronosporomycetes</taxon>
        <taxon>Peronosporales</taxon>
        <taxon>Peronosporaceae</taxon>
        <taxon>Peronosclerospora</taxon>
    </lineage>
</organism>
<accession>A0ACC0WLN9</accession>